<sequence>MATATRTRPKTKSVRKSNSRQDHQIETQLPTPPTSRDREPLERAQRPHEAPEAREALQEGPDAGYRSDPSELDTLPSLRGRN</sequence>
<dbReference type="AlphaFoldDB" id="A0A5B9W7M3"/>
<proteinExistence type="predicted"/>
<evidence type="ECO:0000313" key="3">
    <source>
        <dbReference type="Proteomes" id="UP000324233"/>
    </source>
</evidence>
<protein>
    <submittedName>
        <fullName evidence="2">Uncharacterized protein</fullName>
    </submittedName>
</protein>
<dbReference type="EMBL" id="CP042997">
    <property type="protein sequence ID" value="QEH36085.1"/>
    <property type="molecule type" value="Genomic_DNA"/>
</dbReference>
<gene>
    <name evidence="2" type="ORF">OJF2_46450</name>
</gene>
<feature type="region of interest" description="Disordered" evidence="1">
    <location>
        <begin position="1"/>
        <end position="82"/>
    </location>
</feature>
<dbReference type="Proteomes" id="UP000324233">
    <property type="component" value="Chromosome"/>
</dbReference>
<evidence type="ECO:0000313" key="2">
    <source>
        <dbReference type="EMBL" id="QEH36085.1"/>
    </source>
</evidence>
<dbReference type="KEGG" id="agv:OJF2_46450"/>
<evidence type="ECO:0000256" key="1">
    <source>
        <dbReference type="SAM" id="MobiDB-lite"/>
    </source>
</evidence>
<feature type="compositionally biased region" description="Basic residues" evidence="1">
    <location>
        <begin position="7"/>
        <end position="18"/>
    </location>
</feature>
<accession>A0A5B9W7M3</accession>
<name>A0A5B9W7M3_9BACT</name>
<keyword evidence="3" id="KW-1185">Reference proteome</keyword>
<dbReference type="RefSeq" id="WP_148595806.1">
    <property type="nucleotide sequence ID" value="NZ_CP042997.1"/>
</dbReference>
<feature type="compositionally biased region" description="Basic and acidic residues" evidence="1">
    <location>
        <begin position="35"/>
        <end position="57"/>
    </location>
</feature>
<organism evidence="2 3">
    <name type="scientific">Aquisphaera giovannonii</name>
    <dbReference type="NCBI Taxonomy" id="406548"/>
    <lineage>
        <taxon>Bacteria</taxon>
        <taxon>Pseudomonadati</taxon>
        <taxon>Planctomycetota</taxon>
        <taxon>Planctomycetia</taxon>
        <taxon>Isosphaerales</taxon>
        <taxon>Isosphaeraceae</taxon>
        <taxon>Aquisphaera</taxon>
    </lineage>
</organism>
<reference evidence="2 3" key="1">
    <citation type="submission" date="2019-08" db="EMBL/GenBank/DDBJ databases">
        <title>Deep-cultivation of Planctomycetes and their phenomic and genomic characterization uncovers novel biology.</title>
        <authorList>
            <person name="Wiegand S."/>
            <person name="Jogler M."/>
            <person name="Boedeker C."/>
            <person name="Pinto D."/>
            <person name="Vollmers J."/>
            <person name="Rivas-Marin E."/>
            <person name="Kohn T."/>
            <person name="Peeters S.H."/>
            <person name="Heuer A."/>
            <person name="Rast P."/>
            <person name="Oberbeckmann S."/>
            <person name="Bunk B."/>
            <person name="Jeske O."/>
            <person name="Meyerdierks A."/>
            <person name="Storesund J.E."/>
            <person name="Kallscheuer N."/>
            <person name="Luecker S."/>
            <person name="Lage O.M."/>
            <person name="Pohl T."/>
            <person name="Merkel B.J."/>
            <person name="Hornburger P."/>
            <person name="Mueller R.-W."/>
            <person name="Bruemmer F."/>
            <person name="Labrenz M."/>
            <person name="Spormann A.M."/>
            <person name="Op den Camp H."/>
            <person name="Overmann J."/>
            <person name="Amann R."/>
            <person name="Jetten M.S.M."/>
            <person name="Mascher T."/>
            <person name="Medema M.H."/>
            <person name="Devos D.P."/>
            <person name="Kaster A.-K."/>
            <person name="Ovreas L."/>
            <person name="Rohde M."/>
            <person name="Galperin M.Y."/>
            <person name="Jogler C."/>
        </authorList>
    </citation>
    <scope>NUCLEOTIDE SEQUENCE [LARGE SCALE GENOMIC DNA]</scope>
    <source>
        <strain evidence="2 3">OJF2</strain>
    </source>
</reference>